<keyword evidence="1" id="KW-1133">Transmembrane helix</keyword>
<dbReference type="Proteomes" id="UP001218246">
    <property type="component" value="Unassembled WGS sequence"/>
</dbReference>
<feature type="transmembrane region" description="Helical" evidence="1">
    <location>
        <begin position="70"/>
        <end position="91"/>
    </location>
</feature>
<name>A0ABT6H1J6_9BACI</name>
<comment type="caution">
    <text evidence="2">The sequence shown here is derived from an EMBL/GenBank/DDBJ whole genome shotgun (WGS) entry which is preliminary data.</text>
</comment>
<protein>
    <submittedName>
        <fullName evidence="2">Uncharacterized protein</fullName>
    </submittedName>
</protein>
<dbReference type="EMBL" id="JARULN010000001">
    <property type="protein sequence ID" value="MDG5753039.1"/>
    <property type="molecule type" value="Genomic_DNA"/>
</dbReference>
<evidence type="ECO:0000313" key="2">
    <source>
        <dbReference type="EMBL" id="MDG5753039.1"/>
    </source>
</evidence>
<reference evidence="2 3" key="1">
    <citation type="submission" date="2023-04" db="EMBL/GenBank/DDBJ databases">
        <title>Ectobacillus antri isolated from activated sludge.</title>
        <authorList>
            <person name="Yan P."/>
            <person name="Liu X."/>
        </authorList>
    </citation>
    <scope>NUCLEOTIDE SEQUENCE [LARGE SCALE GENOMIC DNA]</scope>
    <source>
        <strain evidence="2 3">C18H</strain>
    </source>
</reference>
<gene>
    <name evidence="2" type="ORF">P6P90_03370</name>
</gene>
<organism evidence="2 3">
    <name type="scientific">Ectobacillus antri</name>
    <dbReference type="NCBI Taxonomy" id="2486280"/>
    <lineage>
        <taxon>Bacteria</taxon>
        <taxon>Bacillati</taxon>
        <taxon>Bacillota</taxon>
        <taxon>Bacilli</taxon>
        <taxon>Bacillales</taxon>
        <taxon>Bacillaceae</taxon>
        <taxon>Ectobacillus</taxon>
    </lineage>
</organism>
<keyword evidence="1" id="KW-0812">Transmembrane</keyword>
<keyword evidence="1" id="KW-0472">Membrane</keyword>
<evidence type="ECO:0000256" key="1">
    <source>
        <dbReference type="SAM" id="Phobius"/>
    </source>
</evidence>
<proteinExistence type="predicted"/>
<accession>A0ABT6H1J6</accession>
<keyword evidence="3" id="KW-1185">Reference proteome</keyword>
<sequence length="104" mass="12039">MTVLSIMCGVICLLMAEWIHIRLARVLRQVGAPFEWQHLPLFGIMLLSLYAILRLMVLSPSVSLCLKFGIIYSATGALFLLFLFFIKVLHYQTYIFLVNWLRCD</sequence>
<feature type="transmembrane region" description="Helical" evidence="1">
    <location>
        <begin position="40"/>
        <end position="58"/>
    </location>
</feature>
<evidence type="ECO:0000313" key="3">
    <source>
        <dbReference type="Proteomes" id="UP001218246"/>
    </source>
</evidence>
<dbReference type="RefSeq" id="WP_124564643.1">
    <property type="nucleotide sequence ID" value="NZ_JARRRY010000001.1"/>
</dbReference>